<dbReference type="InterPro" id="IPR029058">
    <property type="entry name" value="AB_hydrolase_fold"/>
</dbReference>
<gene>
    <name evidence="1" type="ORF">YBT1518_06335</name>
</gene>
<dbReference type="AlphaFoldDB" id="A0A9W3KEN0"/>
<accession>A0A9W3KEN0</accession>
<protein>
    <submittedName>
        <fullName evidence="1">Uncharacterized protein</fullName>
    </submittedName>
</protein>
<dbReference type="SUPFAM" id="SSF53474">
    <property type="entry name" value="alpha/beta-Hydrolases"/>
    <property type="match status" value="1"/>
</dbReference>
<proteinExistence type="predicted"/>
<dbReference type="Gene3D" id="3.40.50.1820">
    <property type="entry name" value="alpha/beta hydrolase"/>
    <property type="match status" value="1"/>
</dbReference>
<sequence length="100" mass="11518">MDSKNTQEVLDLSFYRMAKDAYKSDKELRNEITVNNANDDTLQTWKVRETFHDKQTGMDAVVFERDADGKKQVMVAFRGTEGDKIIEKNSLGISMKPRKV</sequence>
<evidence type="ECO:0000313" key="1">
    <source>
        <dbReference type="EMBL" id="AHA70469.1"/>
    </source>
</evidence>
<evidence type="ECO:0000313" key="2">
    <source>
        <dbReference type="Proteomes" id="UP000018566"/>
    </source>
</evidence>
<dbReference type="Proteomes" id="UP000018566">
    <property type="component" value="Chromosome"/>
</dbReference>
<reference evidence="1 2" key="1">
    <citation type="submission" date="2013-05" db="EMBL/GenBank/DDBJ databases">
        <title>Complete genome sequence of Bacillus thuringiensis YBT-1518, a typical strain with high toxicity to nematode.</title>
        <authorList>
            <person name="Wang P."/>
            <person name="Zhang C."/>
            <person name="Guo M."/>
            <person name="Guo S."/>
            <person name="Zhu Y."/>
            <person name="Zheng J."/>
            <person name="Zhu L."/>
            <person name="Ruan L."/>
            <person name="Peng D."/>
            <person name="Sun M."/>
        </authorList>
    </citation>
    <scope>NUCLEOTIDE SEQUENCE [LARGE SCALE GENOMIC DNA]</scope>
    <source>
        <strain evidence="1 2">YBT-1518</strain>
    </source>
</reference>
<organism evidence="1 2">
    <name type="scientific">Bacillus thuringiensis YBT-1518</name>
    <dbReference type="NCBI Taxonomy" id="529122"/>
    <lineage>
        <taxon>Bacteria</taxon>
        <taxon>Bacillati</taxon>
        <taxon>Bacillota</taxon>
        <taxon>Bacilli</taxon>
        <taxon>Bacillales</taxon>
        <taxon>Bacillaceae</taxon>
        <taxon>Bacillus</taxon>
        <taxon>Bacillus cereus group</taxon>
    </lineage>
</organism>
<dbReference type="KEGG" id="bthu:YBT1518_06335"/>
<name>A0A9W3KEN0_BACTU</name>
<dbReference type="EMBL" id="CP005935">
    <property type="protein sequence ID" value="AHA70469.1"/>
    <property type="molecule type" value="Genomic_DNA"/>
</dbReference>